<dbReference type="GO" id="GO:0006298">
    <property type="term" value="P:mismatch repair"/>
    <property type="evidence" value="ECO:0007669"/>
    <property type="project" value="UniProtKB-UniRule"/>
</dbReference>
<dbReference type="InterPro" id="IPR013507">
    <property type="entry name" value="DNA_mismatch_S5_2-like"/>
</dbReference>
<dbReference type="Gene3D" id="3.30.1540.20">
    <property type="entry name" value="MutL, C-terminal domain, dimerisation subdomain"/>
    <property type="match status" value="1"/>
</dbReference>
<keyword evidence="9" id="KW-1185">Reference proteome</keyword>
<keyword evidence="4 5" id="KW-0234">DNA repair</keyword>
<dbReference type="Pfam" id="PF13589">
    <property type="entry name" value="HATPase_c_3"/>
    <property type="match status" value="1"/>
</dbReference>
<dbReference type="HAMAP" id="MF_00149">
    <property type="entry name" value="DNA_mis_repair"/>
    <property type="match status" value="1"/>
</dbReference>
<dbReference type="Gene3D" id="3.30.230.10">
    <property type="match status" value="1"/>
</dbReference>
<name>A0A4Q7YY23_9BACT</name>
<gene>
    <name evidence="5" type="primary">mutL</name>
    <name evidence="8" type="ORF">BDD14_4460</name>
</gene>
<dbReference type="InterPro" id="IPR042121">
    <property type="entry name" value="MutL_C_regsub"/>
</dbReference>
<dbReference type="InterPro" id="IPR014790">
    <property type="entry name" value="MutL_C"/>
</dbReference>
<sequence length="725" mass="80430">MLLEVLDRTFALFSFLPCRKRSQIFSLFRPWIHMTRINPELTCLQFTNHLLIPLPLGCGAVSLLFSAWRHRHTIKDMGRIRILSDLVANQIAAGEVVERPASVVKELLENSLDAGATRIRVEVEAGGRKLIRIADNGHGMVADDALLAFERHATSKLRTSDDLLSIATLGFRGEALPSIASVSRLTLETRAAEEDAGTIVEIAGGNILRVEPAGLPIGTTITIRDLFYNTPARRKFLRSEQTELSHIAALVTHYALANPTRHFELHSSTQALLTAPTAATTSDRLFQIFGRETSSHMIPAAAEIDFTRAGLPEPPPWKREAHYEPPAPGFLRLSGFISKPELQKLNRNSIYVFVNGRLIRDRLILHALTEAYRNIIPPTSYPVVLLFLEMPPQEVDVNVHPAKTEVRFRQSAFVHDFVRDTVRTALMHARPAADFLQALNNSPLASASLLVDVSPLPGGPEQPTFDPLREPAGFGSEPPPTYADVTSFTLETAPIPASPGRLAFDGAPIPVGYDLQASGASLEPDSEARTLNALATLKPLGQLRDSFILAINDEGLWIVDQHVAHERVLFEKILRDREVERVQRQRLLMPLLIDLLPAQMVAFTRLAEELERNGFEAEPFGPQTIAIKAAPVGLEGRELERMLEEVLSVPEREQQVENSESRRHRIAASIACHAAIKINTPLDPVKINWLLAELAKTDHPTSCPHGRPIALRYSLKDIQKAFHRI</sequence>
<dbReference type="InterPro" id="IPR042120">
    <property type="entry name" value="MutL_C_dimsub"/>
</dbReference>
<dbReference type="GO" id="GO:0005524">
    <property type="term" value="F:ATP binding"/>
    <property type="evidence" value="ECO:0007669"/>
    <property type="project" value="InterPro"/>
</dbReference>
<dbReference type="EMBL" id="SHKW01000001">
    <property type="protein sequence ID" value="RZU42862.1"/>
    <property type="molecule type" value="Genomic_DNA"/>
</dbReference>
<evidence type="ECO:0000259" key="7">
    <source>
        <dbReference type="SMART" id="SM01340"/>
    </source>
</evidence>
<comment type="caution">
    <text evidence="8">The sequence shown here is derived from an EMBL/GenBank/DDBJ whole genome shotgun (WGS) entry which is preliminary data.</text>
</comment>
<dbReference type="InterPro" id="IPR037198">
    <property type="entry name" value="MutL_C_sf"/>
</dbReference>
<dbReference type="InterPro" id="IPR014721">
    <property type="entry name" value="Ribsml_uS5_D2-typ_fold_subgr"/>
</dbReference>
<dbReference type="SUPFAM" id="SSF118116">
    <property type="entry name" value="DNA mismatch repair protein MutL"/>
    <property type="match status" value="1"/>
</dbReference>
<dbReference type="SUPFAM" id="SSF55874">
    <property type="entry name" value="ATPase domain of HSP90 chaperone/DNA topoisomerase II/histidine kinase"/>
    <property type="match status" value="1"/>
</dbReference>
<dbReference type="Gene3D" id="3.30.1370.100">
    <property type="entry name" value="MutL, C-terminal domain, regulatory subdomain"/>
    <property type="match status" value="1"/>
</dbReference>
<dbReference type="InterPro" id="IPR014762">
    <property type="entry name" value="DNA_mismatch_repair_CS"/>
</dbReference>
<proteinExistence type="inferred from homology"/>
<dbReference type="PANTHER" id="PTHR10073:SF12">
    <property type="entry name" value="DNA MISMATCH REPAIR PROTEIN MLH1"/>
    <property type="match status" value="1"/>
</dbReference>
<evidence type="ECO:0000256" key="3">
    <source>
        <dbReference type="ARBA" id="ARBA00022763"/>
    </source>
</evidence>
<protein>
    <recommendedName>
        <fullName evidence="2 5">DNA mismatch repair protein MutL</fullName>
    </recommendedName>
</protein>
<dbReference type="GO" id="GO:0016887">
    <property type="term" value="F:ATP hydrolysis activity"/>
    <property type="evidence" value="ECO:0007669"/>
    <property type="project" value="InterPro"/>
</dbReference>
<dbReference type="Pfam" id="PF08676">
    <property type="entry name" value="MutL_C"/>
    <property type="match status" value="1"/>
</dbReference>
<keyword evidence="3 5" id="KW-0227">DNA damage</keyword>
<evidence type="ECO:0000256" key="1">
    <source>
        <dbReference type="ARBA" id="ARBA00006082"/>
    </source>
</evidence>
<dbReference type="GO" id="GO:0030983">
    <property type="term" value="F:mismatched DNA binding"/>
    <property type="evidence" value="ECO:0007669"/>
    <property type="project" value="InterPro"/>
</dbReference>
<dbReference type="GO" id="GO:0140664">
    <property type="term" value="F:ATP-dependent DNA damage sensor activity"/>
    <property type="evidence" value="ECO:0007669"/>
    <property type="project" value="InterPro"/>
</dbReference>
<dbReference type="AlphaFoldDB" id="A0A4Q7YY23"/>
<dbReference type="FunFam" id="3.30.565.10:FF:000003">
    <property type="entry name" value="DNA mismatch repair endonuclease MutL"/>
    <property type="match status" value="1"/>
</dbReference>
<feature type="domain" description="DNA mismatch repair protein S5" evidence="7">
    <location>
        <begin position="285"/>
        <end position="427"/>
    </location>
</feature>
<dbReference type="Gene3D" id="3.30.565.10">
    <property type="entry name" value="Histidine kinase-like ATPase, C-terminal domain"/>
    <property type="match status" value="1"/>
</dbReference>
<dbReference type="NCBIfam" id="TIGR00585">
    <property type="entry name" value="mutl"/>
    <property type="match status" value="1"/>
</dbReference>
<evidence type="ECO:0000313" key="8">
    <source>
        <dbReference type="EMBL" id="RZU42862.1"/>
    </source>
</evidence>
<evidence type="ECO:0000256" key="4">
    <source>
        <dbReference type="ARBA" id="ARBA00023204"/>
    </source>
</evidence>
<dbReference type="Pfam" id="PF01119">
    <property type="entry name" value="DNA_mis_repair"/>
    <property type="match status" value="1"/>
</dbReference>
<reference evidence="8 9" key="1">
    <citation type="submission" date="2019-02" db="EMBL/GenBank/DDBJ databases">
        <title>Genomic Encyclopedia of Archaeal and Bacterial Type Strains, Phase II (KMG-II): from individual species to whole genera.</title>
        <authorList>
            <person name="Goeker M."/>
        </authorList>
    </citation>
    <scope>NUCLEOTIDE SEQUENCE [LARGE SCALE GENOMIC DNA]</scope>
    <source>
        <strain evidence="8 9">DSM 18101</strain>
    </source>
</reference>
<dbReference type="InterPro" id="IPR020667">
    <property type="entry name" value="DNA_mismatch_repair_MutL"/>
</dbReference>
<dbReference type="Proteomes" id="UP000292958">
    <property type="component" value="Unassembled WGS sequence"/>
</dbReference>
<dbReference type="InterPro" id="IPR002099">
    <property type="entry name" value="MutL/Mlh/PMS"/>
</dbReference>
<dbReference type="PROSITE" id="PS00058">
    <property type="entry name" value="DNA_MISMATCH_REPAIR_1"/>
    <property type="match status" value="1"/>
</dbReference>
<dbReference type="SUPFAM" id="SSF54211">
    <property type="entry name" value="Ribosomal protein S5 domain 2-like"/>
    <property type="match status" value="1"/>
</dbReference>
<evidence type="ECO:0000313" key="9">
    <source>
        <dbReference type="Proteomes" id="UP000292958"/>
    </source>
</evidence>
<comment type="similarity">
    <text evidence="1 5">Belongs to the DNA mismatch repair MutL/HexB family.</text>
</comment>
<evidence type="ECO:0000259" key="6">
    <source>
        <dbReference type="SMART" id="SM00853"/>
    </source>
</evidence>
<dbReference type="GO" id="GO:0032300">
    <property type="term" value="C:mismatch repair complex"/>
    <property type="evidence" value="ECO:0007669"/>
    <property type="project" value="InterPro"/>
</dbReference>
<dbReference type="SMART" id="SM00853">
    <property type="entry name" value="MutL_C"/>
    <property type="match status" value="1"/>
</dbReference>
<dbReference type="CDD" id="cd00782">
    <property type="entry name" value="MutL_Trans"/>
    <property type="match status" value="1"/>
</dbReference>
<dbReference type="CDD" id="cd16926">
    <property type="entry name" value="HATPase_MutL-MLH-PMS-like"/>
    <property type="match status" value="1"/>
</dbReference>
<evidence type="ECO:0000256" key="5">
    <source>
        <dbReference type="HAMAP-Rule" id="MF_00149"/>
    </source>
</evidence>
<dbReference type="SMART" id="SM01340">
    <property type="entry name" value="DNA_mis_repair"/>
    <property type="match status" value="1"/>
</dbReference>
<feature type="domain" description="MutL C-terminal dimerisation" evidence="6">
    <location>
        <begin position="539"/>
        <end position="682"/>
    </location>
</feature>
<evidence type="ECO:0000256" key="2">
    <source>
        <dbReference type="ARBA" id="ARBA00021975"/>
    </source>
</evidence>
<dbReference type="PANTHER" id="PTHR10073">
    <property type="entry name" value="DNA MISMATCH REPAIR PROTEIN MLH, PMS, MUTL"/>
    <property type="match status" value="1"/>
</dbReference>
<comment type="function">
    <text evidence="5">This protein is involved in the repair of mismatches in DNA. It is required for dam-dependent methyl-directed DNA mismatch repair. May act as a 'molecular matchmaker', a protein that promotes the formation of a stable complex between two or more DNA-binding proteins in an ATP-dependent manner without itself being part of a final effector complex.</text>
</comment>
<accession>A0A4Q7YY23</accession>
<organism evidence="8 9">
    <name type="scientific">Edaphobacter modestus</name>
    <dbReference type="NCBI Taxonomy" id="388466"/>
    <lineage>
        <taxon>Bacteria</taxon>
        <taxon>Pseudomonadati</taxon>
        <taxon>Acidobacteriota</taxon>
        <taxon>Terriglobia</taxon>
        <taxon>Terriglobales</taxon>
        <taxon>Acidobacteriaceae</taxon>
        <taxon>Edaphobacter</taxon>
    </lineage>
</organism>
<dbReference type="InterPro" id="IPR020568">
    <property type="entry name" value="Ribosomal_Su5_D2-typ_SF"/>
</dbReference>
<dbReference type="InterPro" id="IPR036890">
    <property type="entry name" value="HATPase_C_sf"/>
</dbReference>
<dbReference type="InterPro" id="IPR038973">
    <property type="entry name" value="MutL/Mlh/Pms-like"/>
</dbReference>